<dbReference type="EMBL" id="PFBV01000004">
    <property type="protein sequence ID" value="PIT88220.1"/>
    <property type="molecule type" value="Genomic_DNA"/>
</dbReference>
<dbReference type="InterPro" id="IPR040165">
    <property type="entry name" value="Diminuto-like"/>
</dbReference>
<keyword evidence="6" id="KW-0472">Membrane</keyword>
<dbReference type="GO" id="GO:0071949">
    <property type="term" value="F:FAD binding"/>
    <property type="evidence" value="ECO:0007669"/>
    <property type="project" value="InterPro"/>
</dbReference>
<dbReference type="Pfam" id="PF01565">
    <property type="entry name" value="FAD_binding_4"/>
    <property type="match status" value="1"/>
</dbReference>
<comment type="subcellular location">
    <subcellularLocation>
        <location evidence="1">Membrane</location>
        <topology evidence="1">Single-pass membrane protein</topology>
    </subcellularLocation>
</comment>
<dbReference type="SUPFAM" id="SSF56176">
    <property type="entry name" value="FAD-binding/transporter-associated domain-like"/>
    <property type="match status" value="1"/>
</dbReference>
<keyword evidence="3" id="KW-0812">Transmembrane</keyword>
<dbReference type="InterPro" id="IPR036318">
    <property type="entry name" value="FAD-bd_PCMH-like_sf"/>
</dbReference>
<accession>A0A2M6W650</accession>
<evidence type="ECO:0000256" key="2">
    <source>
        <dbReference type="ARBA" id="ARBA00012405"/>
    </source>
</evidence>
<dbReference type="PANTHER" id="PTHR10801:SF0">
    <property type="entry name" value="DELTA(24)-STEROL REDUCTASE"/>
    <property type="match status" value="1"/>
</dbReference>
<dbReference type="AlphaFoldDB" id="A0A2M6W650"/>
<dbReference type="GO" id="GO:0005737">
    <property type="term" value="C:cytoplasm"/>
    <property type="evidence" value="ECO:0007669"/>
    <property type="project" value="TreeGrafter"/>
</dbReference>
<dbReference type="InterPro" id="IPR006094">
    <property type="entry name" value="Oxid_FAD_bind_N"/>
</dbReference>
<dbReference type="GO" id="GO:0050614">
    <property type="term" value="F:Delta24-sterol reductase activity"/>
    <property type="evidence" value="ECO:0007669"/>
    <property type="project" value="UniProtKB-EC"/>
</dbReference>
<dbReference type="GO" id="GO:0016020">
    <property type="term" value="C:membrane"/>
    <property type="evidence" value="ECO:0007669"/>
    <property type="project" value="UniProtKB-SubCell"/>
</dbReference>
<evidence type="ECO:0000256" key="4">
    <source>
        <dbReference type="ARBA" id="ARBA00022989"/>
    </source>
</evidence>
<reference evidence="9" key="1">
    <citation type="submission" date="2017-09" db="EMBL/GenBank/DDBJ databases">
        <title>Depth-based differentiation of microbial function through sediment-hosted aquifers and enrichment of novel symbionts in the deep terrestrial subsurface.</title>
        <authorList>
            <person name="Probst A.J."/>
            <person name="Ladd B."/>
            <person name="Jarett J.K."/>
            <person name="Geller-Mcgrath D.E."/>
            <person name="Sieber C.M.K."/>
            <person name="Emerson J.B."/>
            <person name="Anantharaman K."/>
            <person name="Thomas B.C."/>
            <person name="Malmstrom R."/>
            <person name="Stieglmeier M."/>
            <person name="Klingl A."/>
            <person name="Woyke T."/>
            <person name="Ryan C.M."/>
            <person name="Banfield J.F."/>
        </authorList>
    </citation>
    <scope>NUCLEOTIDE SEQUENCE [LARGE SCALE GENOMIC DNA]</scope>
</reference>
<dbReference type="EC" id="1.3.1.72" evidence="2"/>
<keyword evidence="4" id="KW-1133">Transmembrane helix</keyword>
<evidence type="ECO:0000256" key="6">
    <source>
        <dbReference type="ARBA" id="ARBA00023136"/>
    </source>
</evidence>
<gene>
    <name evidence="8" type="ORF">COU29_03050</name>
</gene>
<evidence type="ECO:0000256" key="5">
    <source>
        <dbReference type="ARBA" id="ARBA00023002"/>
    </source>
</evidence>
<organism evidence="8 9">
    <name type="scientific">Candidatus Magasanikbacteria bacterium CG10_big_fil_rev_8_21_14_0_10_36_32</name>
    <dbReference type="NCBI Taxonomy" id="1974646"/>
    <lineage>
        <taxon>Bacteria</taxon>
        <taxon>Candidatus Magasanikiibacteriota</taxon>
    </lineage>
</organism>
<dbReference type="PANTHER" id="PTHR10801">
    <property type="entry name" value="24-DEHYDROCHOLESTEROL REDUCTASE"/>
    <property type="match status" value="1"/>
</dbReference>
<proteinExistence type="predicted"/>
<evidence type="ECO:0000259" key="7">
    <source>
        <dbReference type="PROSITE" id="PS51387"/>
    </source>
</evidence>
<protein>
    <recommendedName>
        <fullName evidence="2">Delta(24)-sterol reductase</fullName>
        <ecNumber evidence="2">1.3.1.72</ecNumber>
    </recommendedName>
</protein>
<evidence type="ECO:0000256" key="1">
    <source>
        <dbReference type="ARBA" id="ARBA00004167"/>
    </source>
</evidence>
<dbReference type="Proteomes" id="UP000231426">
    <property type="component" value="Unassembled WGS sequence"/>
</dbReference>
<dbReference type="InterPro" id="IPR016166">
    <property type="entry name" value="FAD-bd_PCMH"/>
</dbReference>
<feature type="domain" description="FAD-binding PCMH-type" evidence="7">
    <location>
        <begin position="1"/>
        <end position="168"/>
    </location>
</feature>
<evidence type="ECO:0000313" key="8">
    <source>
        <dbReference type="EMBL" id="PIT88220.1"/>
    </source>
</evidence>
<sequence length="460" mass="53273">MTHTEKINNITKQITIQTATGKPFAFVKKSVSHVVPNNNQKIKTTKINIGELTDILEINVSEKTCVVESGVTFINLVKATLPLGFIPYVVPELKNITIGGAISGCSVESMSYKYGGFHDSCLEYEIITGDGKIINCSKTKNSDIFEMIHGSYGTLGLLTKIKFKLYPAKPFVKLSYINFSSFDEFWNFFTNQCHTGNYEFIDAIIHAPDKLVACLGNMITQTPYLSSYEKENVFYKSTLKKQEDYMTTEQYLFRYDTECHWLSRAIPILEWRAVRKVFGRFFLGSDNMIRWSKRLNKISLPLAVQNLPPVLAAKKFLHYKKRPDMIVDVFIPKTKFPTFWQWYKEYFDFFPLWIVPYKMPNGIYPWINYKHTAKNDENFFIDAAIYGKKNTALEIDYSDLMENKVFKLGGIKTLISRNHYSPTRFAEIYNLKLYNSIKQKTDPTNSFGTVFERMVTKQKN</sequence>
<dbReference type="PROSITE" id="PS51387">
    <property type="entry name" value="FAD_PCMH"/>
    <property type="match status" value="1"/>
</dbReference>
<name>A0A2M6W650_9BACT</name>
<evidence type="ECO:0000256" key="3">
    <source>
        <dbReference type="ARBA" id="ARBA00022692"/>
    </source>
</evidence>
<dbReference type="GO" id="GO:0008202">
    <property type="term" value="P:steroid metabolic process"/>
    <property type="evidence" value="ECO:0007669"/>
    <property type="project" value="TreeGrafter"/>
</dbReference>
<dbReference type="InterPro" id="IPR016169">
    <property type="entry name" value="FAD-bd_PCMH_sub2"/>
</dbReference>
<comment type="caution">
    <text evidence="8">The sequence shown here is derived from an EMBL/GenBank/DDBJ whole genome shotgun (WGS) entry which is preliminary data.</text>
</comment>
<dbReference type="Gene3D" id="3.30.465.10">
    <property type="match status" value="1"/>
</dbReference>
<keyword evidence="5" id="KW-0560">Oxidoreductase</keyword>
<evidence type="ECO:0000313" key="9">
    <source>
        <dbReference type="Proteomes" id="UP000231426"/>
    </source>
</evidence>